<feature type="compositionally biased region" description="Polar residues" evidence="3">
    <location>
        <begin position="517"/>
        <end position="552"/>
    </location>
</feature>
<feature type="compositionally biased region" description="Basic and acidic residues" evidence="3">
    <location>
        <begin position="597"/>
        <end position="608"/>
    </location>
</feature>
<feature type="compositionally biased region" description="Polar residues" evidence="3">
    <location>
        <begin position="578"/>
        <end position="595"/>
    </location>
</feature>
<dbReference type="EMBL" id="BAABME010002756">
    <property type="protein sequence ID" value="GAA0155952.1"/>
    <property type="molecule type" value="Genomic_DNA"/>
</dbReference>
<evidence type="ECO:0000259" key="5">
    <source>
        <dbReference type="PROSITE" id="PS51294"/>
    </source>
</evidence>
<comment type="subcellular location">
    <subcellularLocation>
        <location evidence="1">Nucleus</location>
    </subcellularLocation>
</comment>
<evidence type="ECO:0000256" key="1">
    <source>
        <dbReference type="ARBA" id="ARBA00004123"/>
    </source>
</evidence>
<evidence type="ECO:0000259" key="4">
    <source>
        <dbReference type="PROSITE" id="PS50090"/>
    </source>
</evidence>
<name>A0AAV3Q140_LITER</name>
<feature type="compositionally biased region" description="Basic and acidic residues" evidence="3">
    <location>
        <begin position="566"/>
        <end position="575"/>
    </location>
</feature>
<feature type="region of interest" description="Disordered" evidence="3">
    <location>
        <begin position="177"/>
        <end position="203"/>
    </location>
</feature>
<dbReference type="SUPFAM" id="SSF46689">
    <property type="entry name" value="Homeodomain-like"/>
    <property type="match status" value="1"/>
</dbReference>
<feature type="region of interest" description="Disordered" evidence="3">
    <location>
        <begin position="517"/>
        <end position="640"/>
    </location>
</feature>
<dbReference type="Proteomes" id="UP001454036">
    <property type="component" value="Unassembled WGS sequence"/>
</dbReference>
<keyword evidence="2" id="KW-0539">Nucleus</keyword>
<protein>
    <submittedName>
        <fullName evidence="6">Uncharacterized protein</fullName>
    </submittedName>
</protein>
<evidence type="ECO:0000256" key="3">
    <source>
        <dbReference type="SAM" id="MobiDB-lite"/>
    </source>
</evidence>
<dbReference type="SMART" id="SM00717">
    <property type="entry name" value="SANT"/>
    <property type="match status" value="1"/>
</dbReference>
<proteinExistence type="predicted"/>
<sequence length="640" mass="68405">MLKKSSNKPKKCFVTEENTSILLQRYTATTVLTLLQEVAQMGGVKIDWNKMVRKTATGITNAREYQMLWRHLAYQDPLLDRLENGTEPLDGDSDLECELEAFPAVDAEASSEAVACVKVLIASGLSNDAHGTNGSTVEAPLTINIPQNHASCTSSLNHEFSSHMRRKNITVPISVRKQPLPSTNPLNLEYTGPATSNGASKRKNAWSEQEDQELLEAVREHGEGNWAAIIKGPFKTGKTAAQLSKRWTILKKKQKDTNLGAGSQLSEAQLATRRAMSLALNMPMGDNLKSFKAGSSLHVASGSTAHHSAAESSLVGSQFRARAQQDPSPLAAECPAVAETSRSRVASKNPQTKMSLSPDRVKEAAVAAGARIATPSDFPSLFMAAQSKNAVHIKSGCNPMMKPSMPGNVNQLPSNVHFIRTGLINKPLSTHACMSNASRHGSSHEVLANLAKPEVAAVKSNPEDIIVLLGASSQVNNGATSNLTSKLEVKPVGMTTDASADHAARVLCKNNNSEAVSSLPMSEASGNQAVSSSVAGKAQMDQSSFPSNNVNESSDDNKRNSSLGTEAKEPREKDAVSVSGSDTKEVQPNSLSTIDTVIHDHCQAKEKGISSANGTNDSEDVTKDIREAEKLEHMDVSDEK</sequence>
<dbReference type="PROSITE" id="PS51294">
    <property type="entry name" value="HTH_MYB"/>
    <property type="match status" value="1"/>
</dbReference>
<evidence type="ECO:0000313" key="6">
    <source>
        <dbReference type="EMBL" id="GAA0155952.1"/>
    </source>
</evidence>
<feature type="domain" description="Myb-like" evidence="4">
    <location>
        <begin position="198"/>
        <end position="251"/>
    </location>
</feature>
<dbReference type="CDD" id="cd11660">
    <property type="entry name" value="SANT_TRF"/>
    <property type="match status" value="1"/>
</dbReference>
<dbReference type="Gene3D" id="1.10.10.60">
    <property type="entry name" value="Homeodomain-like"/>
    <property type="match status" value="1"/>
</dbReference>
<dbReference type="InterPro" id="IPR009057">
    <property type="entry name" value="Homeodomain-like_sf"/>
</dbReference>
<evidence type="ECO:0000256" key="2">
    <source>
        <dbReference type="ARBA" id="ARBA00023242"/>
    </source>
</evidence>
<dbReference type="PROSITE" id="PS50090">
    <property type="entry name" value="MYB_LIKE"/>
    <property type="match status" value="1"/>
</dbReference>
<gene>
    <name evidence="6" type="ORF">LIER_13558</name>
</gene>
<evidence type="ECO:0000313" key="7">
    <source>
        <dbReference type="Proteomes" id="UP001454036"/>
    </source>
</evidence>
<accession>A0AAV3Q140</accession>
<dbReference type="PANTHER" id="PTHR47206">
    <property type="entry name" value="HOMEODOMAIN-LIKE SUPERFAMILY PROTEIN"/>
    <property type="match status" value="1"/>
</dbReference>
<feature type="compositionally biased region" description="Basic and acidic residues" evidence="3">
    <location>
        <begin position="620"/>
        <end position="640"/>
    </location>
</feature>
<dbReference type="InterPro" id="IPR017930">
    <property type="entry name" value="Myb_dom"/>
</dbReference>
<feature type="region of interest" description="Disordered" evidence="3">
    <location>
        <begin position="316"/>
        <end position="359"/>
    </location>
</feature>
<comment type="caution">
    <text evidence="6">The sequence shown here is derived from an EMBL/GenBank/DDBJ whole genome shotgun (WGS) entry which is preliminary data.</text>
</comment>
<feature type="domain" description="HTH myb-type" evidence="5">
    <location>
        <begin position="198"/>
        <end position="255"/>
    </location>
</feature>
<feature type="compositionally biased region" description="Polar residues" evidence="3">
    <location>
        <begin position="343"/>
        <end position="355"/>
    </location>
</feature>
<dbReference type="InterPro" id="IPR001005">
    <property type="entry name" value="SANT/Myb"/>
</dbReference>
<dbReference type="AlphaFoldDB" id="A0AAV3Q140"/>
<dbReference type="Pfam" id="PF00249">
    <property type="entry name" value="Myb_DNA-binding"/>
    <property type="match status" value="1"/>
</dbReference>
<keyword evidence="7" id="KW-1185">Reference proteome</keyword>
<dbReference type="PANTHER" id="PTHR47206:SF1">
    <property type="entry name" value="HOMEODOMAIN-LIKE SUPERFAMILY PROTEIN"/>
    <property type="match status" value="1"/>
</dbReference>
<organism evidence="6 7">
    <name type="scientific">Lithospermum erythrorhizon</name>
    <name type="common">Purple gromwell</name>
    <name type="synonym">Lithospermum officinale var. erythrorhizon</name>
    <dbReference type="NCBI Taxonomy" id="34254"/>
    <lineage>
        <taxon>Eukaryota</taxon>
        <taxon>Viridiplantae</taxon>
        <taxon>Streptophyta</taxon>
        <taxon>Embryophyta</taxon>
        <taxon>Tracheophyta</taxon>
        <taxon>Spermatophyta</taxon>
        <taxon>Magnoliopsida</taxon>
        <taxon>eudicotyledons</taxon>
        <taxon>Gunneridae</taxon>
        <taxon>Pentapetalae</taxon>
        <taxon>asterids</taxon>
        <taxon>lamiids</taxon>
        <taxon>Boraginales</taxon>
        <taxon>Boraginaceae</taxon>
        <taxon>Boraginoideae</taxon>
        <taxon>Lithospermeae</taxon>
        <taxon>Lithospermum</taxon>
    </lineage>
</organism>
<reference evidence="6 7" key="1">
    <citation type="submission" date="2024-01" db="EMBL/GenBank/DDBJ databases">
        <title>The complete chloroplast genome sequence of Lithospermum erythrorhizon: insights into the phylogenetic relationship among Boraginaceae species and the maternal lineages of purple gromwells.</title>
        <authorList>
            <person name="Okada T."/>
            <person name="Watanabe K."/>
        </authorList>
    </citation>
    <scope>NUCLEOTIDE SEQUENCE [LARGE SCALE GENOMIC DNA]</scope>
</reference>
<dbReference type="GO" id="GO:0005634">
    <property type="term" value="C:nucleus"/>
    <property type="evidence" value="ECO:0007669"/>
    <property type="project" value="UniProtKB-SubCell"/>
</dbReference>